<dbReference type="AlphaFoldDB" id="A0AAR5PB23"/>
<name>A0AAR5PB23_DENPD</name>
<dbReference type="EnsemblMetazoa" id="XM_019902704.1">
    <property type="protein sequence ID" value="XP_019758263.1"/>
    <property type="gene ID" value="LOC109536471"/>
</dbReference>
<keyword evidence="3" id="KW-1185">Reference proteome</keyword>
<sequence>MKAVLLALAFIGTWCVSKGQNDLTISTDFLTRVNFDISEARIPNYLVGVIYERPVQKGLSSEAILSLYRANQTSLNTTQTILSQLNITQTRMFSINGLNYTLELFNWTFPQFYSTLTANLNLTGQVALRNALIALQIDADAFSSGLNFGQPDPWTVFIQGNFTLENLQAACNAANITLEVLWEQIRNLFLECASRYEVLDFVQLLINHGIGQSQALIIWNVVPVTVDHVYSLPVFNQVITNFSTRVNSQTALGVLISPQEVVIHREIHDIFIDDRELLDIWANTLVTRTRLNIGIINHTIYHNLVVLRHNVETPFTNLTTINVTAVNSNLTNCSYVTFQNNAILVTSVPTATFVNDTYEIPRNVITNVFSGSALVCNNTLFGLVRGVEGEVIIADAFSDFVAPASSAQLLQGLKAVIFGGFALLLMSKSVIF</sequence>
<dbReference type="EnsemblMetazoa" id="XM_019902703.1">
    <property type="protein sequence ID" value="XP_019758262.1"/>
    <property type="gene ID" value="LOC109536471"/>
</dbReference>
<keyword evidence="1" id="KW-0732">Signal</keyword>
<feature type="signal peptide" evidence="1">
    <location>
        <begin position="1"/>
        <end position="19"/>
    </location>
</feature>
<feature type="chain" id="PRO_5044712589" evidence="1">
    <location>
        <begin position="20"/>
        <end position="432"/>
    </location>
</feature>
<dbReference type="KEGG" id="dpa:109536471"/>
<accession>A0AAR5PB23</accession>
<dbReference type="GeneID" id="109536471"/>
<protein>
    <submittedName>
        <fullName evidence="2">Uncharacterized protein</fullName>
    </submittedName>
</protein>
<evidence type="ECO:0000256" key="1">
    <source>
        <dbReference type="SAM" id="SignalP"/>
    </source>
</evidence>
<organism evidence="2 3">
    <name type="scientific">Dendroctonus ponderosae</name>
    <name type="common">Mountain pine beetle</name>
    <dbReference type="NCBI Taxonomy" id="77166"/>
    <lineage>
        <taxon>Eukaryota</taxon>
        <taxon>Metazoa</taxon>
        <taxon>Ecdysozoa</taxon>
        <taxon>Arthropoda</taxon>
        <taxon>Hexapoda</taxon>
        <taxon>Insecta</taxon>
        <taxon>Pterygota</taxon>
        <taxon>Neoptera</taxon>
        <taxon>Endopterygota</taxon>
        <taxon>Coleoptera</taxon>
        <taxon>Polyphaga</taxon>
        <taxon>Cucujiformia</taxon>
        <taxon>Curculionidae</taxon>
        <taxon>Scolytinae</taxon>
        <taxon>Dendroctonus</taxon>
    </lineage>
</organism>
<proteinExistence type="predicted"/>
<reference evidence="3" key="1">
    <citation type="journal article" date="2013" name="Genome Biol.">
        <title>Draft genome of the mountain pine beetle, Dendroctonus ponderosae Hopkins, a major forest pest.</title>
        <authorList>
            <person name="Keeling C.I."/>
            <person name="Yuen M.M."/>
            <person name="Liao N.Y."/>
            <person name="Docking T.R."/>
            <person name="Chan S.K."/>
            <person name="Taylor G.A."/>
            <person name="Palmquist D.L."/>
            <person name="Jackman S.D."/>
            <person name="Nguyen A."/>
            <person name="Li M."/>
            <person name="Henderson H."/>
            <person name="Janes J.K."/>
            <person name="Zhao Y."/>
            <person name="Pandoh P."/>
            <person name="Moore R."/>
            <person name="Sperling F.A."/>
            <person name="Huber D.P."/>
            <person name="Birol I."/>
            <person name="Jones S.J."/>
            <person name="Bohlmann J."/>
        </authorList>
    </citation>
    <scope>NUCLEOTIDE SEQUENCE</scope>
</reference>
<evidence type="ECO:0000313" key="2">
    <source>
        <dbReference type="EnsemblMetazoa" id="XP_019758263.1"/>
    </source>
</evidence>
<evidence type="ECO:0000313" key="3">
    <source>
        <dbReference type="Proteomes" id="UP000019118"/>
    </source>
</evidence>
<dbReference type="Proteomes" id="UP000019118">
    <property type="component" value="Unassembled WGS sequence"/>
</dbReference>
<reference evidence="2" key="2">
    <citation type="submission" date="2024-08" db="UniProtKB">
        <authorList>
            <consortium name="EnsemblMetazoa"/>
        </authorList>
    </citation>
    <scope>IDENTIFICATION</scope>
</reference>